<comment type="pathway">
    <text evidence="6">Cofactor biosynthesis; ubiquinone biosynthesis.</text>
</comment>
<keyword evidence="8" id="KW-1185">Reference proteome</keyword>
<dbReference type="UniPathway" id="UPA00232"/>
<feature type="binding site" evidence="6">
    <location>
        <position position="90"/>
    </location>
    <ligand>
        <name>S-adenosyl-L-methionine</name>
        <dbReference type="ChEBI" id="CHEBI:59789"/>
    </ligand>
</feature>
<dbReference type="EC" id="2.1.1.163" evidence="6"/>
<comment type="similarity">
    <text evidence="6">Belongs to the class I-like SAM-binding methyltransferase superfamily. MenG/UbiE family.</text>
</comment>
<accession>A0A212R3Y1</accession>
<dbReference type="AlphaFoldDB" id="A0A212R3Y1"/>
<name>A0A212R3Y1_RHOAC</name>
<keyword evidence="1 6" id="KW-0474">Menaquinone biosynthesis</keyword>
<dbReference type="PANTHER" id="PTHR43591">
    <property type="entry name" value="METHYLTRANSFERASE"/>
    <property type="match status" value="1"/>
</dbReference>
<dbReference type="RefSeq" id="WP_088519969.1">
    <property type="nucleotide sequence ID" value="NZ_FYDG01000002.1"/>
</dbReference>
<dbReference type="EMBL" id="FYDG01000002">
    <property type="protein sequence ID" value="SNB66561.1"/>
    <property type="molecule type" value="Genomic_DNA"/>
</dbReference>
<feature type="binding site" evidence="6">
    <location>
        <position position="130"/>
    </location>
    <ligand>
        <name>S-adenosyl-L-methionine</name>
        <dbReference type="ChEBI" id="CHEBI:59789"/>
    </ligand>
</feature>
<feature type="binding site" evidence="6">
    <location>
        <position position="72"/>
    </location>
    <ligand>
        <name>S-adenosyl-L-methionine</name>
        <dbReference type="ChEBI" id="CHEBI:59789"/>
    </ligand>
</feature>
<dbReference type="GO" id="GO:0009060">
    <property type="term" value="P:aerobic respiration"/>
    <property type="evidence" value="ECO:0007669"/>
    <property type="project" value="UniProtKB-UniRule"/>
</dbReference>
<dbReference type="Gene3D" id="3.40.50.150">
    <property type="entry name" value="Vaccinia Virus protein VP39"/>
    <property type="match status" value="1"/>
</dbReference>
<evidence type="ECO:0000256" key="3">
    <source>
        <dbReference type="ARBA" id="ARBA00022679"/>
    </source>
</evidence>
<sequence length="240" mass="26575">MTGTPDNSFGFRAVAPDERRARIRRVFTGVAPRYDLMNDLMSFGLHRLWKRWLIAAVAPQPGERIVDLAGGTGDVGAGLAGPDRCVAICDPSVAMMEAGRKRALPHVQWIAGEAEALPFADNALDALTISFGIRNVTRLRDALAEMHRVLKPGGRAFCLEFSKPAFWLAPFYNLFSFQVIPRLGALVANQPEAYAYLVESIRRFPDQEELAALFRDAGFAQVKYRNFSFGIVCLHIGYKG</sequence>
<keyword evidence="2 6" id="KW-0489">Methyltransferase</keyword>
<evidence type="ECO:0000256" key="1">
    <source>
        <dbReference type="ARBA" id="ARBA00022428"/>
    </source>
</evidence>
<evidence type="ECO:0000256" key="2">
    <source>
        <dbReference type="ARBA" id="ARBA00022603"/>
    </source>
</evidence>
<keyword evidence="5 6" id="KW-0949">S-adenosyl-L-methionine</keyword>
<dbReference type="HAMAP" id="MF_01813">
    <property type="entry name" value="MenG_UbiE_methyltr"/>
    <property type="match status" value="1"/>
</dbReference>
<evidence type="ECO:0000256" key="4">
    <source>
        <dbReference type="ARBA" id="ARBA00022688"/>
    </source>
</evidence>
<dbReference type="NCBIfam" id="TIGR01934">
    <property type="entry name" value="MenG_MenH_UbiE"/>
    <property type="match status" value="1"/>
</dbReference>
<dbReference type="GO" id="GO:0032259">
    <property type="term" value="P:methylation"/>
    <property type="evidence" value="ECO:0007669"/>
    <property type="project" value="UniProtKB-KW"/>
</dbReference>
<evidence type="ECO:0000256" key="5">
    <source>
        <dbReference type="ARBA" id="ARBA00022691"/>
    </source>
</evidence>
<dbReference type="PROSITE" id="PS01183">
    <property type="entry name" value="UBIE_1"/>
    <property type="match status" value="1"/>
</dbReference>
<reference evidence="8" key="1">
    <citation type="submission" date="2017-06" db="EMBL/GenBank/DDBJ databases">
        <authorList>
            <person name="Varghese N."/>
            <person name="Submissions S."/>
        </authorList>
    </citation>
    <scope>NUCLEOTIDE SEQUENCE [LARGE SCALE GENOMIC DNA]</scope>
    <source>
        <strain evidence="8">DSM 137</strain>
    </source>
</reference>
<evidence type="ECO:0000313" key="8">
    <source>
        <dbReference type="Proteomes" id="UP000198418"/>
    </source>
</evidence>
<dbReference type="OrthoDB" id="9808140at2"/>
<dbReference type="InterPro" id="IPR023576">
    <property type="entry name" value="UbiE/COQ5_MeTrFase_CS"/>
</dbReference>
<dbReference type="Proteomes" id="UP000198418">
    <property type="component" value="Unassembled WGS sequence"/>
</dbReference>
<dbReference type="Pfam" id="PF01209">
    <property type="entry name" value="Ubie_methyltran"/>
    <property type="match status" value="1"/>
</dbReference>
<dbReference type="PANTHER" id="PTHR43591:SF24">
    <property type="entry name" value="2-METHOXY-6-POLYPRENYL-1,4-BENZOQUINOL METHYLASE, MITOCHONDRIAL"/>
    <property type="match status" value="1"/>
</dbReference>
<dbReference type="InterPro" id="IPR029063">
    <property type="entry name" value="SAM-dependent_MTases_sf"/>
</dbReference>
<dbReference type="GO" id="GO:0043770">
    <property type="term" value="F:demethylmenaquinone methyltransferase activity"/>
    <property type="evidence" value="ECO:0007669"/>
    <property type="project" value="UniProtKB-UniRule"/>
</dbReference>
<keyword evidence="4 6" id="KW-0831">Ubiquinone biosynthesis</keyword>
<keyword evidence="3 6" id="KW-0808">Transferase</keyword>
<evidence type="ECO:0000313" key="7">
    <source>
        <dbReference type="EMBL" id="SNB66561.1"/>
    </source>
</evidence>
<dbReference type="SUPFAM" id="SSF53335">
    <property type="entry name" value="S-adenosyl-L-methionine-dependent methyltransferases"/>
    <property type="match status" value="1"/>
</dbReference>
<organism evidence="7 8">
    <name type="scientific">Rhodoblastus acidophilus</name>
    <name type="common">Rhodopseudomonas acidophila</name>
    <dbReference type="NCBI Taxonomy" id="1074"/>
    <lineage>
        <taxon>Bacteria</taxon>
        <taxon>Pseudomonadati</taxon>
        <taxon>Pseudomonadota</taxon>
        <taxon>Alphaproteobacteria</taxon>
        <taxon>Hyphomicrobiales</taxon>
        <taxon>Rhodoblastaceae</taxon>
        <taxon>Rhodoblastus</taxon>
    </lineage>
</organism>
<dbReference type="EC" id="2.1.1.201" evidence="6"/>
<dbReference type="GO" id="GO:0008425">
    <property type="term" value="F:2-methoxy-6-polyprenyl-1,4-benzoquinol methyltransferase activity"/>
    <property type="evidence" value="ECO:0007669"/>
    <property type="project" value="UniProtKB-UniRule"/>
</dbReference>
<gene>
    <name evidence="6" type="primary">ubiE</name>
    <name evidence="7" type="ORF">SAMN06265338_102478</name>
</gene>
<proteinExistence type="inferred from homology"/>
<dbReference type="PROSITE" id="PS01184">
    <property type="entry name" value="UBIE_2"/>
    <property type="match status" value="1"/>
</dbReference>
<comment type="pathway">
    <text evidence="6">Quinol/quinone metabolism; menaquinone biosynthesis; menaquinol from 1,4-dihydroxy-2-naphthoate: step 2/2.</text>
</comment>
<comment type="catalytic activity">
    <reaction evidence="6">
        <text>a 2-methoxy-6-(all-trans-polyprenyl)benzene-1,4-diol + S-adenosyl-L-methionine = a 5-methoxy-2-methyl-3-(all-trans-polyprenyl)benzene-1,4-diol + S-adenosyl-L-homocysteine + H(+)</text>
        <dbReference type="Rhea" id="RHEA:28286"/>
        <dbReference type="Rhea" id="RHEA-COMP:10858"/>
        <dbReference type="Rhea" id="RHEA-COMP:10859"/>
        <dbReference type="ChEBI" id="CHEBI:15378"/>
        <dbReference type="ChEBI" id="CHEBI:57856"/>
        <dbReference type="ChEBI" id="CHEBI:59789"/>
        <dbReference type="ChEBI" id="CHEBI:84166"/>
        <dbReference type="ChEBI" id="CHEBI:84167"/>
        <dbReference type="EC" id="2.1.1.201"/>
    </reaction>
</comment>
<evidence type="ECO:0000256" key="6">
    <source>
        <dbReference type="HAMAP-Rule" id="MF_01813"/>
    </source>
</evidence>
<dbReference type="PROSITE" id="PS51608">
    <property type="entry name" value="SAM_MT_UBIE"/>
    <property type="match status" value="1"/>
</dbReference>
<protein>
    <recommendedName>
        <fullName evidence="6">Ubiquinone/menaquinone biosynthesis C-methyltransferase UbiE</fullName>
        <ecNumber evidence="6">2.1.1.163</ecNumber>
        <ecNumber evidence="6">2.1.1.201</ecNumber>
    </recommendedName>
    <alternativeName>
        <fullName evidence="6">2-methoxy-6-polyprenyl-1,4-benzoquinol methylase</fullName>
    </alternativeName>
    <alternativeName>
        <fullName evidence="6">Demethylmenaquinone methyltransferase</fullName>
    </alternativeName>
</protein>
<comment type="caution">
    <text evidence="6">Lacks conserved residue(s) required for the propagation of feature annotation.</text>
</comment>
<dbReference type="CDD" id="cd02440">
    <property type="entry name" value="AdoMet_MTases"/>
    <property type="match status" value="1"/>
</dbReference>
<comment type="catalytic activity">
    <reaction evidence="6">
        <text>a 2-demethylmenaquinol + S-adenosyl-L-methionine = a menaquinol + S-adenosyl-L-homocysteine + H(+)</text>
        <dbReference type="Rhea" id="RHEA:42640"/>
        <dbReference type="Rhea" id="RHEA-COMP:9539"/>
        <dbReference type="Rhea" id="RHEA-COMP:9563"/>
        <dbReference type="ChEBI" id="CHEBI:15378"/>
        <dbReference type="ChEBI" id="CHEBI:18151"/>
        <dbReference type="ChEBI" id="CHEBI:55437"/>
        <dbReference type="ChEBI" id="CHEBI:57856"/>
        <dbReference type="ChEBI" id="CHEBI:59789"/>
        <dbReference type="EC" id="2.1.1.163"/>
    </reaction>
</comment>
<comment type="function">
    <text evidence="6">Methyltransferase required for the conversion of demethylmenaquinol (DMKH2) to menaquinol (MKH2) and the conversion of 2-polyprenyl-6-methoxy-1,4-benzoquinol (DDMQH2) to 2-polyprenyl-3-methyl-6-methoxy-1,4-benzoquinol (DMQH2).</text>
</comment>
<dbReference type="GO" id="GO:0009234">
    <property type="term" value="P:menaquinone biosynthetic process"/>
    <property type="evidence" value="ECO:0007669"/>
    <property type="project" value="UniProtKB-UniRule"/>
</dbReference>
<dbReference type="UniPathway" id="UPA00079">
    <property type="reaction ID" value="UER00169"/>
</dbReference>
<dbReference type="InterPro" id="IPR004033">
    <property type="entry name" value="UbiE/COQ5_MeTrFase"/>
</dbReference>